<dbReference type="eggNOG" id="KOG3471">
    <property type="taxonomic scope" value="Eukaryota"/>
</dbReference>
<dbReference type="AlphaFoldDB" id="A0A1Y5II44"/>
<feature type="region of interest" description="Disordered" evidence="1">
    <location>
        <begin position="109"/>
        <end position="148"/>
    </location>
</feature>
<dbReference type="EMBL" id="KZ155781">
    <property type="protein sequence ID" value="OUS46752.1"/>
    <property type="molecule type" value="Genomic_DNA"/>
</dbReference>
<evidence type="ECO:0000313" key="2">
    <source>
        <dbReference type="EMBL" id="OUS46752.1"/>
    </source>
</evidence>
<name>A0A1Y5II44_OSTTA</name>
<proteinExistence type="predicted"/>
<reference evidence="2" key="1">
    <citation type="submission" date="2017-04" db="EMBL/GenBank/DDBJ databases">
        <title>Population genomics of picophytoplankton unveils novel chromosome hypervariability.</title>
        <authorList>
            <consortium name="DOE Joint Genome Institute"/>
            <person name="Blanc-Mathieu R."/>
            <person name="Krasovec M."/>
            <person name="Hebrard M."/>
            <person name="Yau S."/>
            <person name="Desgranges E."/>
            <person name="Martin J."/>
            <person name="Schackwitz W."/>
            <person name="Kuo A."/>
            <person name="Salin G."/>
            <person name="Donnadieu C."/>
            <person name="Desdevises Y."/>
            <person name="Sanchez-Ferandin S."/>
            <person name="Moreau H."/>
            <person name="Rivals E."/>
            <person name="Grigoriev I.V."/>
            <person name="Grimsley N."/>
            <person name="Eyre-Walker A."/>
            <person name="Piganeau G."/>
        </authorList>
    </citation>
    <scope>NUCLEOTIDE SEQUENCE [LARGE SCALE GENOMIC DNA]</scope>
    <source>
        <strain evidence="2">RCC 1115</strain>
    </source>
</reference>
<accession>A0A1Y5II44</accession>
<sequence>MTLWTNCTSHPSGRCSRRYARATRSGSRSCSGYRSRIWSAGRSWERFACGRRSPRTFEERSSADSSVEKKVPDRATLSAYAKSKWEDLLLTLTGASDAFSKPGLCFARRDSRHQTRRGIRRRGSETPASPRRDSDSCSPRRRSRFGFC</sequence>
<evidence type="ECO:0000256" key="1">
    <source>
        <dbReference type="SAM" id="MobiDB-lite"/>
    </source>
</evidence>
<gene>
    <name evidence="2" type="ORF">BE221DRAFT_73603</name>
</gene>
<feature type="compositionally biased region" description="Basic residues" evidence="1">
    <location>
        <begin position="139"/>
        <end position="148"/>
    </location>
</feature>
<protein>
    <submittedName>
        <fullName evidence="2">Uncharacterized protein</fullName>
    </submittedName>
</protein>
<organism evidence="2">
    <name type="scientific">Ostreococcus tauri</name>
    <name type="common">Marine green alga</name>
    <dbReference type="NCBI Taxonomy" id="70448"/>
    <lineage>
        <taxon>Eukaryota</taxon>
        <taxon>Viridiplantae</taxon>
        <taxon>Chlorophyta</taxon>
        <taxon>Mamiellophyceae</taxon>
        <taxon>Mamiellales</taxon>
        <taxon>Bathycoccaceae</taxon>
        <taxon>Ostreococcus</taxon>
    </lineage>
</organism>
<dbReference type="Proteomes" id="UP000195557">
    <property type="component" value="Unassembled WGS sequence"/>
</dbReference>